<proteinExistence type="predicted"/>
<evidence type="ECO:0000313" key="1">
    <source>
        <dbReference type="EMBL" id="GBP61729.1"/>
    </source>
</evidence>
<name>A0A4C1XHG4_EUMVA</name>
<comment type="caution">
    <text evidence="1">The sequence shown here is derived from an EMBL/GenBank/DDBJ whole genome shotgun (WGS) entry which is preliminary data.</text>
</comment>
<keyword evidence="2" id="KW-1185">Reference proteome</keyword>
<evidence type="ECO:0000313" key="2">
    <source>
        <dbReference type="Proteomes" id="UP000299102"/>
    </source>
</evidence>
<dbReference type="EMBL" id="BGZK01000820">
    <property type="protein sequence ID" value="GBP61729.1"/>
    <property type="molecule type" value="Genomic_DNA"/>
</dbReference>
<dbReference type="Proteomes" id="UP000299102">
    <property type="component" value="Unassembled WGS sequence"/>
</dbReference>
<reference evidence="1 2" key="1">
    <citation type="journal article" date="2019" name="Commun. Biol.">
        <title>The bagworm genome reveals a unique fibroin gene that provides high tensile strength.</title>
        <authorList>
            <person name="Kono N."/>
            <person name="Nakamura H."/>
            <person name="Ohtoshi R."/>
            <person name="Tomita M."/>
            <person name="Numata K."/>
            <person name="Arakawa K."/>
        </authorList>
    </citation>
    <scope>NUCLEOTIDE SEQUENCE [LARGE SCALE GENOMIC DNA]</scope>
</reference>
<organism evidence="1 2">
    <name type="scientific">Eumeta variegata</name>
    <name type="common">Bagworm moth</name>
    <name type="synonym">Eumeta japonica</name>
    <dbReference type="NCBI Taxonomy" id="151549"/>
    <lineage>
        <taxon>Eukaryota</taxon>
        <taxon>Metazoa</taxon>
        <taxon>Ecdysozoa</taxon>
        <taxon>Arthropoda</taxon>
        <taxon>Hexapoda</taxon>
        <taxon>Insecta</taxon>
        <taxon>Pterygota</taxon>
        <taxon>Neoptera</taxon>
        <taxon>Endopterygota</taxon>
        <taxon>Lepidoptera</taxon>
        <taxon>Glossata</taxon>
        <taxon>Ditrysia</taxon>
        <taxon>Tineoidea</taxon>
        <taxon>Psychidae</taxon>
        <taxon>Oiketicinae</taxon>
        <taxon>Eumeta</taxon>
    </lineage>
</organism>
<accession>A0A4C1XHG4</accession>
<gene>
    <name evidence="1" type="ORF">EVAR_89109_1</name>
</gene>
<protein>
    <submittedName>
        <fullName evidence="1">Uncharacterized protein</fullName>
    </submittedName>
</protein>
<dbReference type="AlphaFoldDB" id="A0A4C1XHG4"/>
<sequence>MAVSDTDLQLALQSNPQTQSLTRSSASYHLHCCARGRPIIVEWERDARHSAGLSLVRLPAPVRALTCRRQRSAASSGDIRKPERQRMNFRCFHLAAPIFHQLSAMMAPTDQITTPTGENVPPAPPSPRKVLPIIGGAIIISENFIFQEFYEFKETKSQTNLIVSHSYEIVDTLGFEPGCFRFEGNALNLSTFIAHVYASCTDVHEEEYHHDKRLSEKGHS</sequence>